<gene>
    <name evidence="2" type="ORF">CAPTEDRAFT_196314</name>
</gene>
<keyword evidence="4" id="KW-1185">Reference proteome</keyword>
<evidence type="ECO:0000256" key="1">
    <source>
        <dbReference type="SAM" id="Phobius"/>
    </source>
</evidence>
<dbReference type="Proteomes" id="UP000014760">
    <property type="component" value="Unassembled WGS sequence"/>
</dbReference>
<evidence type="ECO:0000313" key="2">
    <source>
        <dbReference type="EMBL" id="ELT87885.1"/>
    </source>
</evidence>
<dbReference type="EMBL" id="KB312101">
    <property type="protein sequence ID" value="ELT87885.1"/>
    <property type="molecule type" value="Genomic_DNA"/>
</dbReference>
<organism evidence="2">
    <name type="scientific">Capitella teleta</name>
    <name type="common">Polychaete worm</name>
    <dbReference type="NCBI Taxonomy" id="283909"/>
    <lineage>
        <taxon>Eukaryota</taxon>
        <taxon>Metazoa</taxon>
        <taxon>Spiralia</taxon>
        <taxon>Lophotrochozoa</taxon>
        <taxon>Annelida</taxon>
        <taxon>Polychaeta</taxon>
        <taxon>Sedentaria</taxon>
        <taxon>Scolecida</taxon>
        <taxon>Capitellidae</taxon>
        <taxon>Capitella</taxon>
    </lineage>
</organism>
<dbReference type="EnsemblMetazoa" id="CapteT196314">
    <property type="protein sequence ID" value="CapteP196314"/>
    <property type="gene ID" value="CapteG196314"/>
</dbReference>
<keyword evidence="1" id="KW-1133">Transmembrane helix</keyword>
<protein>
    <submittedName>
        <fullName evidence="2 3">Uncharacterized protein</fullName>
    </submittedName>
</protein>
<sequence>MSFDKMNDYLMRETSLVDGDLDNGGCEGMPTTPPAYTQGEVPVPASPPAQVIHVVEPVHIHQVPHHPDPIPAPKKRRLLNARCAIAALVVLLFLFVCLSAVVFSFCFIGGNSNCFNEVNQSMGNLPGRYTNPNDQCIQLFGKESYYCGLYECNMTTALGQRKGMSVVKMHAFIRPSTSIPRGFARHAEKQAIDNVSMSLLVEAKQREALMAFNNIKRGFQPGYTIEPTTIQGATEDGKLCQELQCFHPSLRYCFTNHELRAVEGTTCGNKRGSSLP</sequence>
<reference evidence="4" key="1">
    <citation type="submission" date="2012-12" db="EMBL/GenBank/DDBJ databases">
        <authorList>
            <person name="Hellsten U."/>
            <person name="Grimwood J."/>
            <person name="Chapman J.A."/>
            <person name="Shapiro H."/>
            <person name="Aerts A."/>
            <person name="Otillar R.P."/>
            <person name="Terry A.Y."/>
            <person name="Boore J.L."/>
            <person name="Simakov O."/>
            <person name="Marletaz F."/>
            <person name="Cho S.-J."/>
            <person name="Edsinger-Gonzales E."/>
            <person name="Havlak P."/>
            <person name="Kuo D.-H."/>
            <person name="Larsson T."/>
            <person name="Lv J."/>
            <person name="Arendt D."/>
            <person name="Savage R."/>
            <person name="Osoegawa K."/>
            <person name="de Jong P."/>
            <person name="Lindberg D.R."/>
            <person name="Seaver E.C."/>
            <person name="Weisblat D.A."/>
            <person name="Putnam N.H."/>
            <person name="Grigoriev I.V."/>
            <person name="Rokhsar D.S."/>
        </authorList>
    </citation>
    <scope>NUCLEOTIDE SEQUENCE</scope>
    <source>
        <strain evidence="4">I ESC-2004</strain>
    </source>
</reference>
<accession>R7T905</accession>
<evidence type="ECO:0000313" key="4">
    <source>
        <dbReference type="Proteomes" id="UP000014760"/>
    </source>
</evidence>
<dbReference type="Gene3D" id="3.40.1620.60">
    <property type="match status" value="1"/>
</dbReference>
<proteinExistence type="predicted"/>
<reference evidence="2 4" key="2">
    <citation type="journal article" date="2013" name="Nature">
        <title>Insights into bilaterian evolution from three spiralian genomes.</title>
        <authorList>
            <person name="Simakov O."/>
            <person name="Marletaz F."/>
            <person name="Cho S.J."/>
            <person name="Edsinger-Gonzales E."/>
            <person name="Havlak P."/>
            <person name="Hellsten U."/>
            <person name="Kuo D.H."/>
            <person name="Larsson T."/>
            <person name="Lv J."/>
            <person name="Arendt D."/>
            <person name="Savage R."/>
            <person name="Osoegawa K."/>
            <person name="de Jong P."/>
            <person name="Grimwood J."/>
            <person name="Chapman J.A."/>
            <person name="Shapiro H."/>
            <person name="Aerts A."/>
            <person name="Otillar R.P."/>
            <person name="Terry A.Y."/>
            <person name="Boore J.L."/>
            <person name="Grigoriev I.V."/>
            <person name="Lindberg D.R."/>
            <person name="Seaver E.C."/>
            <person name="Weisblat D.A."/>
            <person name="Putnam N.H."/>
            <person name="Rokhsar D.S."/>
        </authorList>
    </citation>
    <scope>NUCLEOTIDE SEQUENCE</scope>
    <source>
        <strain evidence="2 4">I ESC-2004</strain>
    </source>
</reference>
<dbReference type="AlphaFoldDB" id="R7T905"/>
<reference evidence="3" key="3">
    <citation type="submission" date="2015-06" db="UniProtKB">
        <authorList>
            <consortium name="EnsemblMetazoa"/>
        </authorList>
    </citation>
    <scope>IDENTIFICATION</scope>
</reference>
<feature type="transmembrane region" description="Helical" evidence="1">
    <location>
        <begin position="84"/>
        <end position="110"/>
    </location>
</feature>
<name>R7T905_CAPTE</name>
<keyword evidence="1" id="KW-0472">Membrane</keyword>
<evidence type="ECO:0000313" key="3">
    <source>
        <dbReference type="EnsemblMetazoa" id="CapteP196314"/>
    </source>
</evidence>
<keyword evidence="1" id="KW-0812">Transmembrane</keyword>
<dbReference type="EMBL" id="AMQN01003545">
    <property type="status" value="NOT_ANNOTATED_CDS"/>
    <property type="molecule type" value="Genomic_DNA"/>
</dbReference>
<dbReference type="HOGENOM" id="CLU_1009176_0_0_1"/>